<accession>A0A2U2XAR5</accession>
<keyword evidence="1" id="KW-0732">Signal</keyword>
<organism evidence="2 3">
    <name type="scientific">Brumimicrobium oceani</name>
    <dbReference type="NCBI Taxonomy" id="2100725"/>
    <lineage>
        <taxon>Bacteria</taxon>
        <taxon>Pseudomonadati</taxon>
        <taxon>Bacteroidota</taxon>
        <taxon>Flavobacteriia</taxon>
        <taxon>Flavobacteriales</taxon>
        <taxon>Crocinitomicaceae</taxon>
        <taxon>Brumimicrobium</taxon>
    </lineage>
</organism>
<dbReference type="Pfam" id="PF13585">
    <property type="entry name" value="CHU_C"/>
    <property type="match status" value="1"/>
</dbReference>
<evidence type="ECO:0000313" key="3">
    <source>
        <dbReference type="Proteomes" id="UP000245370"/>
    </source>
</evidence>
<sequence>MKPIALIITSLMFVLNAFSQNPCNLNFSIGNDSTLLCGQSYTLQANPGLDNYSWSTGATQSSITVSTSGVYSCTGTELGTELVVNGDFSAGSTGFTTGYVPGPGGSYGLLSIAGSYAIATSPSNAHTNFSFCSDHTTTGVGNMMVVNGASTPGISVWCQTINVAPNTNYQFSAWIANALNDPNVAQLQFTINGVSLGNSFSTSTTACVWNQFFEIWNSGANTSIDICITNLNSSGGGNDFALDDISFRPVCTYTDQVTVTIPPNPVIQVSTNQTICEGENVDITASSVSSNMSYTWTPGGVGATINVSPTTTSSYSVVGEDANGCISNTETVTVNVNPLPVITFQGNDTICEGTAEIITASSSISQSDFIWTNNNIALPTITVAPDTTTVYEVIATSPNGCSDSAEFEMTVIEQLAIEIEGNTVFCEGDQNSLEGVSNLSGTDFLWLPRNETGSVLNTTIADLGWVYLEGTHPICGTEIDSIELVLGQKPTVSLPDSINICLGDEGNVLATSSLPNSGFTWFPGGAIGASQTFSPAESSYFYVQANVEGCLSDLDSIFISVNPVCDVEVPNVFTPNADGINDFFKLISHEGIQSLECVIVNRWGNVINEFEQPDFKWDGKDKNGNSILDGTYFYIINAKTITGEEVKKSGFVQLITK</sequence>
<keyword evidence="3" id="KW-1185">Reference proteome</keyword>
<dbReference type="RefSeq" id="WP_109360077.1">
    <property type="nucleotide sequence ID" value="NZ_QFRJ01000010.1"/>
</dbReference>
<dbReference type="NCBIfam" id="TIGR04131">
    <property type="entry name" value="Bac_Flav_CTERM"/>
    <property type="match status" value="1"/>
</dbReference>
<reference evidence="2 3" key="1">
    <citation type="submission" date="2018-05" db="EMBL/GenBank/DDBJ databases">
        <title>Brumimicrobium oceani sp. nov., isolated from coastal sediment.</title>
        <authorList>
            <person name="Kou Y."/>
        </authorList>
    </citation>
    <scope>NUCLEOTIDE SEQUENCE [LARGE SCALE GENOMIC DNA]</scope>
    <source>
        <strain evidence="2 3">C305</strain>
    </source>
</reference>
<evidence type="ECO:0008006" key="4">
    <source>
        <dbReference type="Google" id="ProtNLM"/>
    </source>
</evidence>
<dbReference type="EMBL" id="QFRJ01000010">
    <property type="protein sequence ID" value="PWH84884.1"/>
    <property type="molecule type" value="Genomic_DNA"/>
</dbReference>
<evidence type="ECO:0000256" key="1">
    <source>
        <dbReference type="SAM" id="SignalP"/>
    </source>
</evidence>
<protein>
    <recommendedName>
        <fullName evidence="4">Ig-like domain-containing protein</fullName>
    </recommendedName>
</protein>
<dbReference type="OrthoDB" id="1652165at2"/>
<dbReference type="Gene3D" id="2.60.120.260">
    <property type="entry name" value="Galactose-binding domain-like"/>
    <property type="match status" value="1"/>
</dbReference>
<comment type="caution">
    <text evidence="2">The sequence shown here is derived from an EMBL/GenBank/DDBJ whole genome shotgun (WGS) entry which is preliminary data.</text>
</comment>
<dbReference type="Gene3D" id="2.60.40.4070">
    <property type="match status" value="1"/>
</dbReference>
<feature type="signal peptide" evidence="1">
    <location>
        <begin position="1"/>
        <end position="19"/>
    </location>
</feature>
<name>A0A2U2XAR5_9FLAO</name>
<reference evidence="2 3" key="2">
    <citation type="submission" date="2018-05" db="EMBL/GenBank/DDBJ databases">
        <authorList>
            <person name="Lanie J.A."/>
            <person name="Ng W.-L."/>
            <person name="Kazmierczak K.M."/>
            <person name="Andrzejewski T.M."/>
            <person name="Davidsen T.M."/>
            <person name="Wayne K.J."/>
            <person name="Tettelin H."/>
            <person name="Glass J.I."/>
            <person name="Rusch D."/>
            <person name="Podicherti R."/>
            <person name="Tsui H.-C.T."/>
            <person name="Winkler M.E."/>
        </authorList>
    </citation>
    <scope>NUCLEOTIDE SEQUENCE [LARGE SCALE GENOMIC DNA]</scope>
    <source>
        <strain evidence="2 3">C305</strain>
    </source>
</reference>
<dbReference type="AlphaFoldDB" id="A0A2U2XAR5"/>
<gene>
    <name evidence="2" type="ORF">DIT68_12120</name>
</gene>
<dbReference type="Proteomes" id="UP000245370">
    <property type="component" value="Unassembled WGS sequence"/>
</dbReference>
<evidence type="ECO:0000313" key="2">
    <source>
        <dbReference type="EMBL" id="PWH84884.1"/>
    </source>
</evidence>
<proteinExistence type="predicted"/>
<dbReference type="InterPro" id="IPR026341">
    <property type="entry name" value="T9SS_type_B"/>
</dbReference>
<feature type="chain" id="PRO_5015514989" description="Ig-like domain-containing protein" evidence="1">
    <location>
        <begin position="20"/>
        <end position="657"/>
    </location>
</feature>